<sequence length="77" mass="8317">MPNLVTLSGAAVHLGHLLTQHACDPESFGTTVPACEDLSPAKSVTAQRSPGKNFQLLSSQKHKSRRVEEEEEYPVGC</sequence>
<evidence type="ECO:0000313" key="3">
    <source>
        <dbReference type="Proteomes" id="UP001066276"/>
    </source>
</evidence>
<dbReference type="AlphaFoldDB" id="A0AAV7VIN9"/>
<evidence type="ECO:0000256" key="1">
    <source>
        <dbReference type="SAM" id="MobiDB-lite"/>
    </source>
</evidence>
<protein>
    <submittedName>
        <fullName evidence="2">Uncharacterized protein</fullName>
    </submittedName>
</protein>
<name>A0AAV7VIN9_PLEWA</name>
<gene>
    <name evidence="2" type="ORF">NDU88_003885</name>
</gene>
<keyword evidence="3" id="KW-1185">Reference proteome</keyword>
<organism evidence="2 3">
    <name type="scientific">Pleurodeles waltl</name>
    <name type="common">Iberian ribbed newt</name>
    <dbReference type="NCBI Taxonomy" id="8319"/>
    <lineage>
        <taxon>Eukaryota</taxon>
        <taxon>Metazoa</taxon>
        <taxon>Chordata</taxon>
        <taxon>Craniata</taxon>
        <taxon>Vertebrata</taxon>
        <taxon>Euteleostomi</taxon>
        <taxon>Amphibia</taxon>
        <taxon>Batrachia</taxon>
        <taxon>Caudata</taxon>
        <taxon>Salamandroidea</taxon>
        <taxon>Salamandridae</taxon>
        <taxon>Pleurodelinae</taxon>
        <taxon>Pleurodeles</taxon>
    </lineage>
</organism>
<proteinExistence type="predicted"/>
<comment type="caution">
    <text evidence="2">The sequence shown here is derived from an EMBL/GenBank/DDBJ whole genome shotgun (WGS) entry which is preliminary data.</text>
</comment>
<feature type="region of interest" description="Disordered" evidence="1">
    <location>
        <begin position="43"/>
        <end position="77"/>
    </location>
</feature>
<evidence type="ECO:0000313" key="2">
    <source>
        <dbReference type="EMBL" id="KAJ1200057.1"/>
    </source>
</evidence>
<feature type="compositionally biased region" description="Polar residues" evidence="1">
    <location>
        <begin position="43"/>
        <end position="59"/>
    </location>
</feature>
<dbReference type="Proteomes" id="UP001066276">
    <property type="component" value="Chromosome 2_1"/>
</dbReference>
<reference evidence="2" key="1">
    <citation type="journal article" date="2022" name="bioRxiv">
        <title>Sequencing and chromosome-scale assembly of the giantPleurodeles waltlgenome.</title>
        <authorList>
            <person name="Brown T."/>
            <person name="Elewa A."/>
            <person name="Iarovenko S."/>
            <person name="Subramanian E."/>
            <person name="Araus A.J."/>
            <person name="Petzold A."/>
            <person name="Susuki M."/>
            <person name="Suzuki K.-i.T."/>
            <person name="Hayashi T."/>
            <person name="Toyoda A."/>
            <person name="Oliveira C."/>
            <person name="Osipova E."/>
            <person name="Leigh N.D."/>
            <person name="Simon A."/>
            <person name="Yun M.H."/>
        </authorList>
    </citation>
    <scope>NUCLEOTIDE SEQUENCE</scope>
    <source>
        <strain evidence="2">20211129_DDA</strain>
        <tissue evidence="2">Liver</tissue>
    </source>
</reference>
<accession>A0AAV7VIN9</accession>
<dbReference type="EMBL" id="JANPWB010000003">
    <property type="protein sequence ID" value="KAJ1200057.1"/>
    <property type="molecule type" value="Genomic_DNA"/>
</dbReference>